<dbReference type="Gene3D" id="2.60.120.40">
    <property type="match status" value="1"/>
</dbReference>
<dbReference type="InterPro" id="IPR008983">
    <property type="entry name" value="Tumour_necrosis_fac-like_dom"/>
</dbReference>
<dbReference type="PANTHER" id="PTHR15151:SF24">
    <property type="entry name" value="A PROLIFERATION-INDUCING LIGAND-LIKE PROTEIN-RELATED"/>
    <property type="match status" value="1"/>
</dbReference>
<feature type="domain" description="THD" evidence="9">
    <location>
        <begin position="262"/>
        <end position="415"/>
    </location>
</feature>
<proteinExistence type="inferred from homology"/>
<feature type="coiled-coil region" evidence="7">
    <location>
        <begin position="13"/>
        <end position="47"/>
    </location>
</feature>
<evidence type="ECO:0000313" key="10">
    <source>
        <dbReference type="EMBL" id="JAS65594.1"/>
    </source>
</evidence>
<dbReference type="Pfam" id="PF00229">
    <property type="entry name" value="TNF"/>
    <property type="match status" value="1"/>
</dbReference>
<evidence type="ECO:0000256" key="6">
    <source>
        <dbReference type="ARBA" id="ARBA00023180"/>
    </source>
</evidence>
<dbReference type="GO" id="GO:0006955">
    <property type="term" value="P:immune response"/>
    <property type="evidence" value="ECO:0007669"/>
    <property type="project" value="InterPro"/>
</dbReference>
<dbReference type="PANTHER" id="PTHR15151">
    <property type="entry name" value="PROTEIN EIGER"/>
    <property type="match status" value="1"/>
</dbReference>
<dbReference type="GO" id="GO:0005615">
    <property type="term" value="C:extracellular space"/>
    <property type="evidence" value="ECO:0007669"/>
    <property type="project" value="UniProtKB-KW"/>
</dbReference>
<evidence type="ECO:0000256" key="8">
    <source>
        <dbReference type="SAM" id="MobiDB-lite"/>
    </source>
</evidence>
<organism evidence="10">
    <name type="scientific">Cuerna arida</name>
    <dbReference type="NCBI Taxonomy" id="1464854"/>
    <lineage>
        <taxon>Eukaryota</taxon>
        <taxon>Metazoa</taxon>
        <taxon>Ecdysozoa</taxon>
        <taxon>Arthropoda</taxon>
        <taxon>Hexapoda</taxon>
        <taxon>Insecta</taxon>
        <taxon>Pterygota</taxon>
        <taxon>Neoptera</taxon>
        <taxon>Paraneoptera</taxon>
        <taxon>Hemiptera</taxon>
        <taxon>Auchenorrhyncha</taxon>
        <taxon>Membracoidea</taxon>
        <taxon>Cicadellidae</taxon>
        <taxon>Cicadellinae</taxon>
        <taxon>Proconiini</taxon>
        <taxon>Cuerna</taxon>
    </lineage>
</organism>
<comment type="similarity">
    <text evidence="2">Belongs to the tumor necrosis factor family.</text>
</comment>
<evidence type="ECO:0000256" key="4">
    <source>
        <dbReference type="ARBA" id="ARBA00022525"/>
    </source>
</evidence>
<keyword evidence="7" id="KW-0175">Coiled coil</keyword>
<keyword evidence="3" id="KW-0202">Cytokine</keyword>
<dbReference type="InterPro" id="IPR051748">
    <property type="entry name" value="TNF_Ligand_Superfamily"/>
</dbReference>
<dbReference type="PROSITE" id="PS50049">
    <property type="entry name" value="THD_2"/>
    <property type="match status" value="1"/>
</dbReference>
<sequence>CVAYLDGRRQEQLVELSGQLETLRLLVDSMQKQLEQHEDKINSTLHAKSTVSGGVADEVIYEEEEEYDYDSYEYDDEEEPTPKATVKRTTVLSESDGDRNSTASDISTPSRTRRDVSSQSVPQREERYVPSTPYLKAFFNSKNKSEGLRIYATYFGKSTKYVNTSEKSRFKYSTTEPLEDPTEGDYKTTVSYNRRQHHSYRSPEYQEQRRAPEAVRPVRLRHRGQHGNLLLEDVELLLPQPSTREFVTENSRTPREQHCSILAAHFVGDTSHYNANLHPHYRGNDIMNHPHGFFKDFEPAQWMRESGMLSSFAFNNTNGIFMVKEPGIYFMYAQIFFTARHERSGFYIKKNGDNVAQCMTTSHTSGSDVKRNTCFTAAIIHLHEYDKLSIREVDGSRFRDTSFKDSHSFFGLIQLKST</sequence>
<dbReference type="InterPro" id="IPR006052">
    <property type="entry name" value="TNF_dom"/>
</dbReference>
<reference evidence="10" key="1">
    <citation type="submission" date="2015-11" db="EMBL/GenBank/DDBJ databases">
        <title>De novo transcriptome assembly of four potential Pierce s Disease insect vectors from Arizona vineyards.</title>
        <authorList>
            <person name="Tassone E.E."/>
        </authorList>
    </citation>
    <scope>NUCLEOTIDE SEQUENCE</scope>
</reference>
<feature type="compositionally biased region" description="Polar residues" evidence="8">
    <location>
        <begin position="100"/>
        <end position="110"/>
    </location>
</feature>
<evidence type="ECO:0000256" key="1">
    <source>
        <dbReference type="ARBA" id="ARBA00004613"/>
    </source>
</evidence>
<dbReference type="AlphaFoldDB" id="A0A1B6GT22"/>
<feature type="non-terminal residue" evidence="10">
    <location>
        <position position="1"/>
    </location>
</feature>
<gene>
    <name evidence="10" type="ORF">g.31789</name>
</gene>
<keyword evidence="5" id="KW-1015">Disulfide bond</keyword>
<accession>A0A1B6GT22</accession>
<keyword evidence="4" id="KW-0964">Secreted</keyword>
<evidence type="ECO:0000256" key="7">
    <source>
        <dbReference type="SAM" id="Coils"/>
    </source>
</evidence>
<comment type="subcellular location">
    <subcellularLocation>
        <location evidence="1">Secreted</location>
    </subcellularLocation>
</comment>
<dbReference type="SUPFAM" id="SSF49842">
    <property type="entry name" value="TNF-like"/>
    <property type="match status" value="1"/>
</dbReference>
<evidence type="ECO:0000259" key="9">
    <source>
        <dbReference type="PROSITE" id="PS50049"/>
    </source>
</evidence>
<dbReference type="EMBL" id="GECZ01004175">
    <property type="protein sequence ID" value="JAS65594.1"/>
    <property type="molecule type" value="Transcribed_RNA"/>
</dbReference>
<dbReference type="GO" id="GO:0016020">
    <property type="term" value="C:membrane"/>
    <property type="evidence" value="ECO:0007669"/>
    <property type="project" value="InterPro"/>
</dbReference>
<evidence type="ECO:0000256" key="5">
    <source>
        <dbReference type="ARBA" id="ARBA00023157"/>
    </source>
</evidence>
<dbReference type="GO" id="GO:0005164">
    <property type="term" value="F:tumor necrosis factor receptor binding"/>
    <property type="evidence" value="ECO:0007669"/>
    <property type="project" value="InterPro"/>
</dbReference>
<feature type="compositionally biased region" description="Acidic residues" evidence="8">
    <location>
        <begin position="66"/>
        <end position="79"/>
    </location>
</feature>
<evidence type="ECO:0000256" key="2">
    <source>
        <dbReference type="ARBA" id="ARBA00008670"/>
    </source>
</evidence>
<name>A0A1B6GT22_9HEMI</name>
<dbReference type="GO" id="GO:0005125">
    <property type="term" value="F:cytokine activity"/>
    <property type="evidence" value="ECO:0007669"/>
    <property type="project" value="UniProtKB-KW"/>
</dbReference>
<evidence type="ECO:0000256" key="3">
    <source>
        <dbReference type="ARBA" id="ARBA00022514"/>
    </source>
</evidence>
<protein>
    <recommendedName>
        <fullName evidence="9">THD domain-containing protein</fullName>
    </recommendedName>
</protein>
<keyword evidence="6" id="KW-0325">Glycoprotein</keyword>
<feature type="region of interest" description="Disordered" evidence="8">
    <location>
        <begin position="66"/>
        <end position="128"/>
    </location>
</feature>